<dbReference type="PRINTS" id="PR00598">
    <property type="entry name" value="HTHMARR"/>
</dbReference>
<keyword evidence="3" id="KW-0804">Transcription</keyword>
<accession>A0ABT3GWZ8</accession>
<protein>
    <submittedName>
        <fullName evidence="5">MarR family winged helix-turn-helix transcriptional regulator</fullName>
    </submittedName>
</protein>
<dbReference type="Pfam" id="PF12802">
    <property type="entry name" value="MarR_2"/>
    <property type="match status" value="1"/>
</dbReference>
<proteinExistence type="predicted"/>
<gene>
    <name evidence="5" type="ORF">OKW52_07310</name>
</gene>
<dbReference type="InterPro" id="IPR036388">
    <property type="entry name" value="WH-like_DNA-bd_sf"/>
</dbReference>
<evidence type="ECO:0000256" key="1">
    <source>
        <dbReference type="ARBA" id="ARBA00023015"/>
    </source>
</evidence>
<dbReference type="Proteomes" id="UP001208938">
    <property type="component" value="Unassembled WGS sequence"/>
</dbReference>
<name>A0ABT3GWZ8_9RHOB</name>
<dbReference type="InterPro" id="IPR052526">
    <property type="entry name" value="HTH-type_Bedaq_tolerance"/>
</dbReference>
<evidence type="ECO:0000313" key="6">
    <source>
        <dbReference type="Proteomes" id="UP001208938"/>
    </source>
</evidence>
<evidence type="ECO:0000313" key="5">
    <source>
        <dbReference type="EMBL" id="MCW1932075.1"/>
    </source>
</evidence>
<dbReference type="Gene3D" id="1.10.10.10">
    <property type="entry name" value="Winged helix-like DNA-binding domain superfamily/Winged helix DNA-binding domain"/>
    <property type="match status" value="1"/>
</dbReference>
<evidence type="ECO:0000256" key="2">
    <source>
        <dbReference type="ARBA" id="ARBA00023125"/>
    </source>
</evidence>
<dbReference type="RefSeq" id="WP_264505145.1">
    <property type="nucleotide sequence ID" value="NZ_JAPDFL010000001.1"/>
</dbReference>
<dbReference type="PANTHER" id="PTHR39515:SF2">
    <property type="entry name" value="HTH-TYPE TRANSCRIPTIONAL REGULATOR RV0880"/>
    <property type="match status" value="1"/>
</dbReference>
<reference evidence="5 6" key="1">
    <citation type="submission" date="2022-10" db="EMBL/GenBank/DDBJ databases">
        <title>Pararhodobacter sp. nov., isolated from marine algae.</title>
        <authorList>
            <person name="Choi B.J."/>
            <person name="Kim J.M."/>
            <person name="Lee J.K."/>
            <person name="Choi D.G."/>
            <person name="Jeon C.O."/>
        </authorList>
    </citation>
    <scope>NUCLEOTIDE SEQUENCE [LARGE SCALE GENOMIC DNA]</scope>
    <source>
        <strain evidence="5 6">ZQ420</strain>
    </source>
</reference>
<organism evidence="5 6">
    <name type="scientific">Pararhodobacter zhoushanensis</name>
    <dbReference type="NCBI Taxonomy" id="2479545"/>
    <lineage>
        <taxon>Bacteria</taxon>
        <taxon>Pseudomonadati</taxon>
        <taxon>Pseudomonadota</taxon>
        <taxon>Alphaproteobacteria</taxon>
        <taxon>Rhodobacterales</taxon>
        <taxon>Paracoccaceae</taxon>
        <taxon>Pararhodobacter</taxon>
    </lineage>
</organism>
<keyword evidence="6" id="KW-1185">Reference proteome</keyword>
<dbReference type="SUPFAM" id="SSF46785">
    <property type="entry name" value="Winged helix' DNA-binding domain"/>
    <property type="match status" value="1"/>
</dbReference>
<dbReference type="PANTHER" id="PTHR39515">
    <property type="entry name" value="CONSERVED PROTEIN"/>
    <property type="match status" value="1"/>
</dbReference>
<feature type="domain" description="HTH marR-type" evidence="4">
    <location>
        <begin position="6"/>
        <end position="138"/>
    </location>
</feature>
<dbReference type="InterPro" id="IPR023187">
    <property type="entry name" value="Tscrpt_reg_MarR-type_CS"/>
</dbReference>
<dbReference type="PROSITE" id="PS01117">
    <property type="entry name" value="HTH_MARR_1"/>
    <property type="match status" value="1"/>
</dbReference>
<keyword evidence="2" id="KW-0238">DNA-binding</keyword>
<dbReference type="PROSITE" id="PS50995">
    <property type="entry name" value="HTH_MARR_2"/>
    <property type="match status" value="1"/>
</dbReference>
<evidence type="ECO:0000256" key="3">
    <source>
        <dbReference type="ARBA" id="ARBA00023163"/>
    </source>
</evidence>
<dbReference type="EMBL" id="JAPDFL010000001">
    <property type="protein sequence ID" value="MCW1932075.1"/>
    <property type="molecule type" value="Genomic_DNA"/>
</dbReference>
<evidence type="ECO:0000259" key="4">
    <source>
        <dbReference type="PROSITE" id="PS50995"/>
    </source>
</evidence>
<dbReference type="SMART" id="SM00347">
    <property type="entry name" value="HTH_MARR"/>
    <property type="match status" value="1"/>
</dbReference>
<comment type="caution">
    <text evidence="5">The sequence shown here is derived from an EMBL/GenBank/DDBJ whole genome shotgun (WGS) entry which is preliminary data.</text>
</comment>
<dbReference type="InterPro" id="IPR036390">
    <property type="entry name" value="WH_DNA-bd_sf"/>
</dbReference>
<sequence>MTYRLHTRLGFRVSRLARLMQARHEAALAEDGLTRLGAAVLGGVGDEGVRAPSELAAYVGITRPAMSRLLRGLETRGFISRAPGDGDGRQTCVLLTPKGAAALTRARAAGDALQAHFAAKLSPDALTALTAALALLAADEPDPTDF</sequence>
<dbReference type="InterPro" id="IPR000835">
    <property type="entry name" value="HTH_MarR-typ"/>
</dbReference>
<keyword evidence="1" id="KW-0805">Transcription regulation</keyword>